<dbReference type="Gene3D" id="3.10.450.240">
    <property type="match status" value="1"/>
</dbReference>
<comment type="caution">
    <text evidence="4">The sequence shown here is derived from an EMBL/GenBank/DDBJ whole genome shotgun (WGS) entry which is preliminary data.</text>
</comment>
<dbReference type="Proteomes" id="UP001528823">
    <property type="component" value="Unassembled WGS sequence"/>
</dbReference>
<feature type="transmembrane region" description="Helical" evidence="1">
    <location>
        <begin position="61"/>
        <end position="80"/>
    </location>
</feature>
<sequence>MKHCITKLLILFTLLCTPAYYSYATPSPEASIASPDQSSDFQPLDGGFLASLLFKEPFHGLRVADVLLLLLLTAGLVFLLKYRADRLKRYLSPRPEPTIDDESLVSLSTTIQQDLVTAESPAPHANQDKTIPFHIGLKTKPTDHPPSDETLATDDLTKIVDTQKNQKESGLAAHYAQFDLPKDLQPELFLEQAKVLFKRIHQAWLAKDQQTLKHYTTPELFERLSLSLPTREQAAIELLTVFADITSASNLGELAMISVKFHGWSKAKVNKEVEAYCEIWHLENLQQDSQWLITGIQSVSGNLKFNNSADHSSLDSSEINQ</sequence>
<dbReference type="EMBL" id="JAPMOU010000015">
    <property type="protein sequence ID" value="MDE1462949.1"/>
    <property type="molecule type" value="Genomic_DNA"/>
</dbReference>
<evidence type="ECO:0000313" key="5">
    <source>
        <dbReference type="Proteomes" id="UP001528823"/>
    </source>
</evidence>
<dbReference type="InterPro" id="IPR032710">
    <property type="entry name" value="NTF2-like_dom_sf"/>
</dbReference>
<keyword evidence="1" id="KW-0812">Transmembrane</keyword>
<dbReference type="SUPFAM" id="SSF54427">
    <property type="entry name" value="NTF2-like"/>
    <property type="match status" value="1"/>
</dbReference>
<reference evidence="4 5" key="1">
    <citation type="submission" date="2022-11" db="EMBL/GenBank/DDBJ databases">
        <title>Spartinivicinus poritis sp. nov., isolated from scleractinian coral Porites lutea.</title>
        <authorList>
            <person name="Zhang G."/>
            <person name="Cai L."/>
            <person name="Wei Q."/>
        </authorList>
    </citation>
    <scope>NUCLEOTIDE SEQUENCE [LARGE SCALE GENOMIC DNA]</scope>
    <source>
        <strain evidence="4 5">A2-2</strain>
    </source>
</reference>
<name>A0ABT5U996_9GAMM</name>
<feature type="domain" description="Tim44-like" evidence="3">
    <location>
        <begin position="171"/>
        <end position="298"/>
    </location>
</feature>
<keyword evidence="5" id="KW-1185">Reference proteome</keyword>
<keyword evidence="1" id="KW-0472">Membrane</keyword>
<dbReference type="RefSeq" id="WP_274689299.1">
    <property type="nucleotide sequence ID" value="NZ_JAPMOU010000015.1"/>
</dbReference>
<evidence type="ECO:0000313" key="4">
    <source>
        <dbReference type="EMBL" id="MDE1462949.1"/>
    </source>
</evidence>
<accession>A0ABT5U996</accession>
<dbReference type="PANTHER" id="PTHR41542:SF1">
    <property type="entry name" value="BLL5807 PROTEIN"/>
    <property type="match status" value="1"/>
</dbReference>
<feature type="signal peptide" evidence="2">
    <location>
        <begin position="1"/>
        <end position="24"/>
    </location>
</feature>
<evidence type="ECO:0000256" key="1">
    <source>
        <dbReference type="SAM" id="Phobius"/>
    </source>
</evidence>
<evidence type="ECO:0000256" key="2">
    <source>
        <dbReference type="SAM" id="SignalP"/>
    </source>
</evidence>
<dbReference type="InterPro" id="IPR007379">
    <property type="entry name" value="Tim44-like_dom"/>
</dbReference>
<proteinExistence type="predicted"/>
<organism evidence="4 5">
    <name type="scientific">Spartinivicinus poritis</name>
    <dbReference type="NCBI Taxonomy" id="2994640"/>
    <lineage>
        <taxon>Bacteria</taxon>
        <taxon>Pseudomonadati</taxon>
        <taxon>Pseudomonadota</taxon>
        <taxon>Gammaproteobacteria</taxon>
        <taxon>Oceanospirillales</taxon>
        <taxon>Zooshikellaceae</taxon>
        <taxon>Spartinivicinus</taxon>
    </lineage>
</organism>
<keyword evidence="1" id="KW-1133">Transmembrane helix</keyword>
<dbReference type="Pfam" id="PF04280">
    <property type="entry name" value="Tim44"/>
    <property type="match status" value="1"/>
</dbReference>
<feature type="chain" id="PRO_5046233295" evidence="2">
    <location>
        <begin position="25"/>
        <end position="321"/>
    </location>
</feature>
<keyword evidence="2" id="KW-0732">Signal</keyword>
<gene>
    <name evidence="4" type="ORF">ORQ98_13315</name>
</gene>
<dbReference type="PANTHER" id="PTHR41542">
    <property type="entry name" value="BLL5807 PROTEIN"/>
    <property type="match status" value="1"/>
</dbReference>
<dbReference type="SMART" id="SM00978">
    <property type="entry name" value="Tim44"/>
    <property type="match status" value="1"/>
</dbReference>
<protein>
    <submittedName>
        <fullName evidence="4">Tim44-like domain-containing protein</fullName>
    </submittedName>
</protein>
<evidence type="ECO:0000259" key="3">
    <source>
        <dbReference type="SMART" id="SM00978"/>
    </source>
</evidence>